<reference evidence="1 2" key="1">
    <citation type="journal article" date="2021" name="Genome Biol.">
        <title>AFLAP: assembly-free linkage analysis pipeline using k-mers from genome sequencing data.</title>
        <authorList>
            <person name="Fletcher K."/>
            <person name="Zhang L."/>
            <person name="Gil J."/>
            <person name="Han R."/>
            <person name="Cavanaugh K."/>
            <person name="Michelmore R."/>
        </authorList>
    </citation>
    <scope>NUCLEOTIDE SEQUENCE [LARGE SCALE GENOMIC DNA]</scope>
    <source>
        <strain evidence="1 2">SF5</strain>
    </source>
</reference>
<dbReference type="RefSeq" id="XP_067816995.1">
    <property type="nucleotide sequence ID" value="XM_067967565.1"/>
</dbReference>
<dbReference type="Proteomes" id="UP000294530">
    <property type="component" value="Unassembled WGS sequence"/>
</dbReference>
<sequence>MTLDKKISAERLKTSLVFGFKDSLVSGMLTHAVAAFTHYNLDLIKIEIVHAAVKQSIKPAR</sequence>
<keyword evidence="2" id="KW-1185">Reference proteome</keyword>
<dbReference type="Gene3D" id="3.30.70.260">
    <property type="match status" value="1"/>
</dbReference>
<protein>
    <submittedName>
        <fullName evidence="1">Uncharacterized protein</fullName>
    </submittedName>
</protein>
<organism evidence="1 2">
    <name type="scientific">Bremia lactucae</name>
    <name type="common">Lettuce downy mildew</name>
    <dbReference type="NCBI Taxonomy" id="4779"/>
    <lineage>
        <taxon>Eukaryota</taxon>
        <taxon>Sar</taxon>
        <taxon>Stramenopiles</taxon>
        <taxon>Oomycota</taxon>
        <taxon>Peronosporomycetes</taxon>
        <taxon>Peronosporales</taxon>
        <taxon>Peronosporaceae</taxon>
        <taxon>Bremia</taxon>
    </lineage>
</organism>
<name>A0A976FJ62_BRELC</name>
<dbReference type="EMBL" id="SHOA02000014">
    <property type="protein sequence ID" value="TDH67496.1"/>
    <property type="molecule type" value="Genomic_DNA"/>
</dbReference>
<gene>
    <name evidence="1" type="ORF">CCR75_009526</name>
</gene>
<dbReference type="KEGG" id="blac:94353236"/>
<evidence type="ECO:0000313" key="2">
    <source>
        <dbReference type="Proteomes" id="UP000294530"/>
    </source>
</evidence>
<proteinExistence type="predicted"/>
<accession>A0A976FJ62</accession>
<evidence type="ECO:0000313" key="1">
    <source>
        <dbReference type="EMBL" id="TDH67496.1"/>
    </source>
</evidence>
<dbReference type="AlphaFoldDB" id="A0A976FJ62"/>
<dbReference type="GeneID" id="94353236"/>
<comment type="caution">
    <text evidence="1">The sequence shown here is derived from an EMBL/GenBank/DDBJ whole genome shotgun (WGS) entry which is preliminary data.</text>
</comment>